<dbReference type="Pfam" id="PF04203">
    <property type="entry name" value="Sortase"/>
    <property type="match status" value="1"/>
</dbReference>
<keyword evidence="2" id="KW-0472">Membrane</keyword>
<feature type="transmembrane region" description="Helical" evidence="2">
    <location>
        <begin position="20"/>
        <end position="42"/>
    </location>
</feature>
<name>A0A1G2PQF2_9BACT</name>
<comment type="caution">
    <text evidence="3">The sequence shown here is derived from an EMBL/GenBank/DDBJ whole genome shotgun (WGS) entry which is preliminary data.</text>
</comment>
<keyword evidence="1" id="KW-0378">Hydrolase</keyword>
<dbReference type="Gene3D" id="2.40.260.10">
    <property type="entry name" value="Sortase"/>
    <property type="match status" value="1"/>
</dbReference>
<proteinExistence type="predicted"/>
<dbReference type="Proteomes" id="UP000176951">
    <property type="component" value="Unassembled WGS sequence"/>
</dbReference>
<keyword evidence="2" id="KW-1133">Transmembrane helix</keyword>
<dbReference type="NCBIfam" id="TIGR01076">
    <property type="entry name" value="sortase_fam"/>
    <property type="match status" value="1"/>
</dbReference>
<gene>
    <name evidence="3" type="ORF">A3A97_03145</name>
</gene>
<protein>
    <recommendedName>
        <fullName evidence="5">Sortase</fullName>
    </recommendedName>
</protein>
<keyword evidence="2" id="KW-0812">Transmembrane</keyword>
<dbReference type="EMBL" id="MHSW01000034">
    <property type="protein sequence ID" value="OHA50544.1"/>
    <property type="molecule type" value="Genomic_DNA"/>
</dbReference>
<reference evidence="3 4" key="1">
    <citation type="journal article" date="2016" name="Nat. Commun.">
        <title>Thousands of microbial genomes shed light on interconnected biogeochemical processes in an aquifer system.</title>
        <authorList>
            <person name="Anantharaman K."/>
            <person name="Brown C.T."/>
            <person name="Hug L.A."/>
            <person name="Sharon I."/>
            <person name="Castelle C.J."/>
            <person name="Probst A.J."/>
            <person name="Thomas B.C."/>
            <person name="Singh A."/>
            <person name="Wilkins M.J."/>
            <person name="Karaoz U."/>
            <person name="Brodie E.L."/>
            <person name="Williams K.H."/>
            <person name="Hubbard S.S."/>
            <person name="Banfield J.F."/>
        </authorList>
    </citation>
    <scope>NUCLEOTIDE SEQUENCE [LARGE SCALE GENOMIC DNA]</scope>
</reference>
<dbReference type="SUPFAM" id="SSF63817">
    <property type="entry name" value="Sortase"/>
    <property type="match status" value="1"/>
</dbReference>
<evidence type="ECO:0008006" key="5">
    <source>
        <dbReference type="Google" id="ProtNLM"/>
    </source>
</evidence>
<evidence type="ECO:0000256" key="1">
    <source>
        <dbReference type="ARBA" id="ARBA00022801"/>
    </source>
</evidence>
<dbReference type="AlphaFoldDB" id="A0A1G2PQF2"/>
<accession>A0A1G2PQF2</accession>
<sequence length="251" mass="27293">MINLFKNKIQQAPRVFISGALVIIFGFVIGFLTVPTLVSMVWEKLVSKSIATSIEDGEITTGIVLSDSQFAALVNSVNGVLKTNGIAPVINNNISSASQNNSATNINSKTASLPTAKQPQVRRLYVPTANTDLAIVEGANEKALFKGAWRSPYGSTPENGGNTILFGHRYLHLPPRKDTLFSLDKVKVGDPFEISWDGRTYKYKVVEVKVVNPDDISVLNPTAKPSVTIITCTPVFTTKFRLVVRGELVSE</sequence>
<organism evidence="3 4">
    <name type="scientific">Candidatus Terrybacteria bacterium RIFCSPLOWO2_01_FULL_40_23</name>
    <dbReference type="NCBI Taxonomy" id="1802366"/>
    <lineage>
        <taxon>Bacteria</taxon>
        <taxon>Candidatus Terryibacteriota</taxon>
    </lineage>
</organism>
<dbReference type="GO" id="GO:0016787">
    <property type="term" value="F:hydrolase activity"/>
    <property type="evidence" value="ECO:0007669"/>
    <property type="project" value="UniProtKB-KW"/>
</dbReference>
<dbReference type="InterPro" id="IPR005754">
    <property type="entry name" value="Sortase"/>
</dbReference>
<evidence type="ECO:0000313" key="3">
    <source>
        <dbReference type="EMBL" id="OHA50544.1"/>
    </source>
</evidence>
<evidence type="ECO:0000256" key="2">
    <source>
        <dbReference type="SAM" id="Phobius"/>
    </source>
</evidence>
<dbReference type="InterPro" id="IPR023365">
    <property type="entry name" value="Sortase_dom-sf"/>
</dbReference>
<evidence type="ECO:0000313" key="4">
    <source>
        <dbReference type="Proteomes" id="UP000176951"/>
    </source>
</evidence>